<accession>V7ANI1</accession>
<keyword evidence="7" id="KW-0378">Hydrolase</keyword>
<dbReference type="GO" id="GO:0004190">
    <property type="term" value="F:aspartic-type endopeptidase activity"/>
    <property type="evidence" value="ECO:0007669"/>
    <property type="project" value="UniProtKB-KW"/>
</dbReference>
<keyword evidence="12" id="KW-1185">Reference proteome</keyword>
<feature type="domain" description="Peptidase A1" evidence="10">
    <location>
        <begin position="89"/>
        <end position="428"/>
    </location>
</feature>
<evidence type="ECO:0000256" key="1">
    <source>
        <dbReference type="ARBA" id="ARBA00004613"/>
    </source>
</evidence>
<dbReference type="GO" id="GO:0005576">
    <property type="term" value="C:extracellular region"/>
    <property type="evidence" value="ECO:0007669"/>
    <property type="project" value="UniProtKB-SubCell"/>
</dbReference>
<evidence type="ECO:0000256" key="8">
    <source>
        <dbReference type="ARBA" id="ARBA00023180"/>
    </source>
</evidence>
<evidence type="ECO:0000256" key="9">
    <source>
        <dbReference type="SAM" id="SignalP"/>
    </source>
</evidence>
<dbReference type="PANTHER" id="PTHR47967:SF66">
    <property type="entry name" value="ASPARTIC PROTEINASE CDR1-RELATED"/>
    <property type="match status" value="1"/>
</dbReference>
<protein>
    <recommendedName>
        <fullName evidence="10">Peptidase A1 domain-containing protein</fullName>
    </recommendedName>
</protein>
<dbReference type="InterPro" id="IPR033121">
    <property type="entry name" value="PEPTIDASE_A1"/>
</dbReference>
<keyword evidence="6" id="KW-0064">Aspartyl protease</keyword>
<dbReference type="AlphaFoldDB" id="V7ANI1"/>
<dbReference type="FunFam" id="2.40.70.10:FF:000050">
    <property type="entry name" value="Aspartic proteinase CDR1"/>
    <property type="match status" value="1"/>
</dbReference>
<keyword evidence="3" id="KW-0964">Secreted</keyword>
<evidence type="ECO:0000256" key="3">
    <source>
        <dbReference type="ARBA" id="ARBA00022525"/>
    </source>
</evidence>
<sequence>MTTMSHSSLTILLLCLCYVSFSEALNGGFTVEIIHRDSPKSPLYRPTQTQFQRFSNAVRSSIHRANRFNQSFLSSNTVGSTLAADLGNYIMSYSVGTPEFKLFGIVDTGSDIIWLQCLPCKICYNQTTPIFNPSKSKTYKTLPCSSTSCKSVTYNTCSSPQGKSCEYSISYEDGTYSEGDLSLETLSLGSTNGSSVHFPATVIGCGRNNSFVSEELSSGIVGLGSGPVSLISQLSSSIDAKFSYCFAAKDDKPSKLSFGDAAVVSGSGTVSTPIGFHDQETHYYLTLEAMSVGNNRIEFRNSSSGSTGEGNIMIDSGTTLSLVPGYVYSKLESAVAAEVKLKRAKDPLKQLSLCYEGKFDEVHAPVITAHFRGDADVKLSVENSFIDAGDGIVCFAFLASETLSIFGNISQKNLLVGYDLHKKTVSFKPTDCSKQ</sequence>
<dbReference type="eggNOG" id="KOG1339">
    <property type="taxonomic scope" value="Eukaryota"/>
</dbReference>
<keyword evidence="4" id="KW-0645">Protease</keyword>
<dbReference type="InterPro" id="IPR051708">
    <property type="entry name" value="Plant_Aspart_Prot_A1"/>
</dbReference>
<dbReference type="Proteomes" id="UP000000226">
    <property type="component" value="Chromosome 11"/>
</dbReference>
<reference evidence="12" key="1">
    <citation type="journal article" date="2014" name="Nat. Genet.">
        <title>A reference genome for common bean and genome-wide analysis of dual domestications.</title>
        <authorList>
            <person name="Schmutz J."/>
            <person name="McClean P.E."/>
            <person name="Mamidi S."/>
            <person name="Wu G.A."/>
            <person name="Cannon S.B."/>
            <person name="Grimwood J."/>
            <person name="Jenkins J."/>
            <person name="Shu S."/>
            <person name="Song Q."/>
            <person name="Chavarro C."/>
            <person name="Torres-Torres M."/>
            <person name="Geffroy V."/>
            <person name="Moghaddam S.M."/>
            <person name="Gao D."/>
            <person name="Abernathy B."/>
            <person name="Barry K."/>
            <person name="Blair M."/>
            <person name="Brick M.A."/>
            <person name="Chovatia M."/>
            <person name="Gepts P."/>
            <person name="Goodstein D.M."/>
            <person name="Gonzales M."/>
            <person name="Hellsten U."/>
            <person name="Hyten D.L."/>
            <person name="Jia G."/>
            <person name="Kelly J.D."/>
            <person name="Kudrna D."/>
            <person name="Lee R."/>
            <person name="Richard M.M."/>
            <person name="Miklas P.N."/>
            <person name="Osorno J.M."/>
            <person name="Rodrigues J."/>
            <person name="Thareau V."/>
            <person name="Urrea C.A."/>
            <person name="Wang M."/>
            <person name="Yu Y."/>
            <person name="Zhang M."/>
            <person name="Wing R.A."/>
            <person name="Cregan P.B."/>
            <person name="Rokhsar D.S."/>
            <person name="Jackson S.A."/>
        </authorList>
    </citation>
    <scope>NUCLEOTIDE SEQUENCE [LARGE SCALE GENOMIC DNA]</scope>
    <source>
        <strain evidence="12">cv. G19833</strain>
    </source>
</reference>
<evidence type="ECO:0000256" key="5">
    <source>
        <dbReference type="ARBA" id="ARBA00022729"/>
    </source>
</evidence>
<dbReference type="Pfam" id="PF14543">
    <property type="entry name" value="TAXi_N"/>
    <property type="match status" value="1"/>
</dbReference>
<evidence type="ECO:0000313" key="12">
    <source>
        <dbReference type="Proteomes" id="UP000000226"/>
    </source>
</evidence>
<evidence type="ECO:0000256" key="2">
    <source>
        <dbReference type="ARBA" id="ARBA00007447"/>
    </source>
</evidence>
<evidence type="ECO:0000256" key="6">
    <source>
        <dbReference type="ARBA" id="ARBA00022750"/>
    </source>
</evidence>
<dbReference type="InterPro" id="IPR001969">
    <property type="entry name" value="Aspartic_peptidase_AS"/>
</dbReference>
<dbReference type="InterPro" id="IPR021109">
    <property type="entry name" value="Peptidase_aspartic_dom_sf"/>
</dbReference>
<comment type="subcellular location">
    <subcellularLocation>
        <location evidence="1">Secreted</location>
    </subcellularLocation>
</comment>
<dbReference type="Gene3D" id="2.40.70.10">
    <property type="entry name" value="Acid Proteases"/>
    <property type="match status" value="2"/>
</dbReference>
<dbReference type="SUPFAM" id="SSF50630">
    <property type="entry name" value="Acid proteases"/>
    <property type="match status" value="1"/>
</dbReference>
<comment type="similarity">
    <text evidence="2">Belongs to the peptidase A1 family.</text>
</comment>
<dbReference type="InterPro" id="IPR034161">
    <property type="entry name" value="Pepsin-like_plant"/>
</dbReference>
<organism evidence="11 12">
    <name type="scientific">Phaseolus vulgaris</name>
    <name type="common">Kidney bean</name>
    <name type="synonym">French bean</name>
    <dbReference type="NCBI Taxonomy" id="3885"/>
    <lineage>
        <taxon>Eukaryota</taxon>
        <taxon>Viridiplantae</taxon>
        <taxon>Streptophyta</taxon>
        <taxon>Embryophyta</taxon>
        <taxon>Tracheophyta</taxon>
        <taxon>Spermatophyta</taxon>
        <taxon>Magnoliopsida</taxon>
        <taxon>eudicotyledons</taxon>
        <taxon>Gunneridae</taxon>
        <taxon>Pentapetalae</taxon>
        <taxon>rosids</taxon>
        <taxon>fabids</taxon>
        <taxon>Fabales</taxon>
        <taxon>Fabaceae</taxon>
        <taxon>Papilionoideae</taxon>
        <taxon>50 kb inversion clade</taxon>
        <taxon>NPAAA clade</taxon>
        <taxon>indigoferoid/millettioid clade</taxon>
        <taxon>Phaseoleae</taxon>
        <taxon>Phaseolus</taxon>
    </lineage>
</organism>
<dbReference type="PROSITE" id="PS00141">
    <property type="entry name" value="ASP_PROTEASE"/>
    <property type="match status" value="1"/>
</dbReference>
<proteinExistence type="inferred from homology"/>
<keyword evidence="8" id="KW-0325">Glycoprotein</keyword>
<dbReference type="SMR" id="V7ANI1"/>
<gene>
    <name evidence="11" type="ORF">PHAVU_011G208100g</name>
</gene>
<dbReference type="FunFam" id="2.40.70.10:FF:000016">
    <property type="entry name" value="Probable aspartic protease At2g35615"/>
    <property type="match status" value="1"/>
</dbReference>
<dbReference type="OMA" id="STHCANN"/>
<evidence type="ECO:0000256" key="7">
    <source>
        <dbReference type="ARBA" id="ARBA00022801"/>
    </source>
</evidence>
<dbReference type="Pfam" id="PF14541">
    <property type="entry name" value="TAXi_C"/>
    <property type="match status" value="1"/>
</dbReference>
<feature type="chain" id="PRO_5004753451" description="Peptidase A1 domain-containing protein" evidence="9">
    <location>
        <begin position="25"/>
        <end position="435"/>
    </location>
</feature>
<dbReference type="CDD" id="cd05476">
    <property type="entry name" value="pepsin_A_like_plant"/>
    <property type="match status" value="1"/>
</dbReference>
<feature type="signal peptide" evidence="9">
    <location>
        <begin position="1"/>
        <end position="24"/>
    </location>
</feature>
<keyword evidence="5 9" id="KW-0732">Signal</keyword>
<dbReference type="InterPro" id="IPR032861">
    <property type="entry name" value="TAXi_N"/>
</dbReference>
<dbReference type="EMBL" id="CM002298">
    <property type="protein sequence ID" value="ESW05771.1"/>
    <property type="molecule type" value="Genomic_DNA"/>
</dbReference>
<dbReference type="PANTHER" id="PTHR47967">
    <property type="entry name" value="OS07G0603500 PROTEIN-RELATED"/>
    <property type="match status" value="1"/>
</dbReference>
<dbReference type="InterPro" id="IPR032799">
    <property type="entry name" value="TAXi_C"/>
</dbReference>
<evidence type="ECO:0000259" key="10">
    <source>
        <dbReference type="PROSITE" id="PS51767"/>
    </source>
</evidence>
<evidence type="ECO:0000313" key="11">
    <source>
        <dbReference type="EMBL" id="ESW05771.1"/>
    </source>
</evidence>
<dbReference type="PROSITE" id="PS51767">
    <property type="entry name" value="PEPTIDASE_A1"/>
    <property type="match status" value="1"/>
</dbReference>
<dbReference type="GO" id="GO:0006508">
    <property type="term" value="P:proteolysis"/>
    <property type="evidence" value="ECO:0007669"/>
    <property type="project" value="UniProtKB-KW"/>
</dbReference>
<dbReference type="OrthoDB" id="2747330at2759"/>
<evidence type="ECO:0000256" key="4">
    <source>
        <dbReference type="ARBA" id="ARBA00022670"/>
    </source>
</evidence>
<name>V7ANI1_PHAVU</name>
<dbReference type="Gramene" id="ESW05771">
    <property type="protein sequence ID" value="ESW05771"/>
    <property type="gene ID" value="PHAVU_011G208100g"/>
</dbReference>